<feature type="compositionally biased region" description="Polar residues" evidence="1">
    <location>
        <begin position="13"/>
        <end position="34"/>
    </location>
</feature>
<organism evidence="2 3">
    <name type="scientific">Megaselia scalaris</name>
    <name type="common">Humpbacked fly</name>
    <name type="synonym">Phora scalaris</name>
    <dbReference type="NCBI Taxonomy" id="36166"/>
    <lineage>
        <taxon>Eukaryota</taxon>
        <taxon>Metazoa</taxon>
        <taxon>Ecdysozoa</taxon>
        <taxon>Arthropoda</taxon>
        <taxon>Hexapoda</taxon>
        <taxon>Insecta</taxon>
        <taxon>Pterygota</taxon>
        <taxon>Neoptera</taxon>
        <taxon>Endopterygota</taxon>
        <taxon>Diptera</taxon>
        <taxon>Brachycera</taxon>
        <taxon>Muscomorpha</taxon>
        <taxon>Platypezoidea</taxon>
        <taxon>Phoridae</taxon>
        <taxon>Megaseliini</taxon>
        <taxon>Megaselia</taxon>
    </lineage>
</organism>
<dbReference type="EMBL" id="CAQQ02380303">
    <property type="status" value="NOT_ANNOTATED_CDS"/>
    <property type="molecule type" value="Genomic_DNA"/>
</dbReference>
<keyword evidence="3" id="KW-1185">Reference proteome</keyword>
<proteinExistence type="predicted"/>
<dbReference type="EnsemblMetazoa" id="MESCA009189-RA">
    <property type="protein sequence ID" value="MESCA009189-PA"/>
    <property type="gene ID" value="MESCA009189"/>
</dbReference>
<accession>T1GZ91</accession>
<reference evidence="2" key="2">
    <citation type="submission" date="2015-06" db="UniProtKB">
        <authorList>
            <consortium name="EnsemblMetazoa"/>
        </authorList>
    </citation>
    <scope>IDENTIFICATION</scope>
</reference>
<sequence length="188" mass="20966">PSPLSKVKHIENFISTNTDKSPKPKTTSNESNDLPNGKDYSCEGNATPENCDFIQNNQQKCEILAGEDDIGSNLDDDDDEDLGDIDNLGIFDDTSDSEDEYAGFYFKLPSDDIKRVPETNIDTYIRPSSVLTPSLFPLVPPYLTFSNHVDKGPSMPPELQKVLKWKLSPVMPKIVKKVVLNSGFRLIK</sequence>
<name>T1GZ91_MEGSC</name>
<dbReference type="STRING" id="36166.T1GZ91"/>
<reference evidence="3" key="1">
    <citation type="submission" date="2013-02" db="EMBL/GenBank/DDBJ databases">
        <authorList>
            <person name="Hughes D."/>
        </authorList>
    </citation>
    <scope>NUCLEOTIDE SEQUENCE</scope>
    <source>
        <strain>Durham</strain>
        <strain evidence="3">NC isolate 2 -- Noor lab</strain>
    </source>
</reference>
<dbReference type="AlphaFoldDB" id="T1GZ91"/>
<evidence type="ECO:0000313" key="2">
    <source>
        <dbReference type="EnsemblMetazoa" id="MESCA009189-PA"/>
    </source>
</evidence>
<protein>
    <submittedName>
        <fullName evidence="2">Uncharacterized protein</fullName>
    </submittedName>
</protein>
<evidence type="ECO:0000256" key="1">
    <source>
        <dbReference type="SAM" id="MobiDB-lite"/>
    </source>
</evidence>
<feature type="region of interest" description="Disordered" evidence="1">
    <location>
        <begin position="1"/>
        <end position="41"/>
    </location>
</feature>
<dbReference type="Proteomes" id="UP000015102">
    <property type="component" value="Unassembled WGS sequence"/>
</dbReference>
<dbReference type="HOGENOM" id="CLU_1444386_0_0_1"/>
<evidence type="ECO:0000313" key="3">
    <source>
        <dbReference type="Proteomes" id="UP000015102"/>
    </source>
</evidence>